<accession>A0AAV9WFN9</accession>
<evidence type="ECO:0000313" key="1">
    <source>
        <dbReference type="EMBL" id="KAK6507246.1"/>
    </source>
</evidence>
<organism evidence="1 2">
    <name type="scientific">Arthrobotrys musiformis</name>
    <dbReference type="NCBI Taxonomy" id="47236"/>
    <lineage>
        <taxon>Eukaryota</taxon>
        <taxon>Fungi</taxon>
        <taxon>Dikarya</taxon>
        <taxon>Ascomycota</taxon>
        <taxon>Pezizomycotina</taxon>
        <taxon>Orbiliomycetes</taxon>
        <taxon>Orbiliales</taxon>
        <taxon>Orbiliaceae</taxon>
        <taxon>Arthrobotrys</taxon>
    </lineage>
</organism>
<comment type="caution">
    <text evidence="1">The sequence shown here is derived from an EMBL/GenBank/DDBJ whole genome shotgun (WGS) entry which is preliminary data.</text>
</comment>
<name>A0AAV9WFN9_9PEZI</name>
<dbReference type="Proteomes" id="UP001370758">
    <property type="component" value="Unassembled WGS sequence"/>
</dbReference>
<sequence>MVYNKALLWCIESCPKLQSLALELRDKDSGTLWGSRVPYGDPSLECEKLALIRTLRKLSVPWPGASSGKRYKRRQLSNLIRSLVGAGLDLEEVMFGRIPPWKCIYDDEVHLRGRISVVKEETVRARIWWRRLHRVRSREEPCLEEEEDIYNGSDVDSGDDMYENPPPGAIVYPLWVLLNSRKERIPSI</sequence>
<reference evidence="1 2" key="1">
    <citation type="submission" date="2023-08" db="EMBL/GenBank/DDBJ databases">
        <authorList>
            <person name="Palmer J.M."/>
        </authorList>
    </citation>
    <scope>NUCLEOTIDE SEQUENCE [LARGE SCALE GENOMIC DNA]</scope>
    <source>
        <strain evidence="1 2">TWF481</strain>
    </source>
</reference>
<keyword evidence="2" id="KW-1185">Reference proteome</keyword>
<protein>
    <submittedName>
        <fullName evidence="1">Uncharacterized protein</fullName>
    </submittedName>
</protein>
<dbReference type="AlphaFoldDB" id="A0AAV9WFN9"/>
<evidence type="ECO:0000313" key="2">
    <source>
        <dbReference type="Proteomes" id="UP001370758"/>
    </source>
</evidence>
<proteinExistence type="predicted"/>
<dbReference type="EMBL" id="JAVHJL010000003">
    <property type="protein sequence ID" value="KAK6507246.1"/>
    <property type="molecule type" value="Genomic_DNA"/>
</dbReference>
<gene>
    <name evidence="1" type="ORF">TWF481_005695</name>
</gene>